<name>A0A4S4C8A8_9BACL</name>
<dbReference type="Gene3D" id="3.40.50.1820">
    <property type="entry name" value="alpha/beta hydrolase"/>
    <property type="match status" value="1"/>
</dbReference>
<keyword evidence="5" id="KW-1185">Reference proteome</keyword>
<protein>
    <recommendedName>
        <fullName evidence="3">Copper amine oxidase-like N-terminal domain-containing protein</fullName>
    </recommendedName>
</protein>
<sequence>MRASIAIPPGTPDDDNRDYLPEAIRGSDIVVNENGNNSRTYPEGLAEFREKGEDGLERVWYEYVPSSYDGTQEVPLVVSFHGGLMTGWGQAVYSSWTLIAEREGFIVLFPNATERRIWMVECERKTLDIIGKPNPSGFYMHTPPDNPDDNRDMSFVLSLIARLGSRYRIDRERIYAHGMSMGDIMASQMARYHGGVFAGQAGAAGLTWPEVLFDERGEPNNRTGPLPVWQSRMEHDSVPLNEEHTAWFVRRNRDYWKRLNGCESLPAIRIEGENNFAFYSGERADYVFHEAKNRDHGQTFDDAELVWSRFFSGWRREEAGRLARSASDISRQGDEFAIAVACGCDKAYVINGLIGLSGSVIKRQKRKYHGLNGEIVVRGEYLLTPATFVSELFAASFDSAFDGRSVRMTLKDGRTLQFAEGSIGCVVDGRVMSMHGEAVFTQGQLYVPLRWIGERLYSLHVSFCDDVLYLTDHDAQLSLHMAKLIRDEILCDPHLASPTNAAAEIME</sequence>
<evidence type="ECO:0000313" key="5">
    <source>
        <dbReference type="Proteomes" id="UP000310636"/>
    </source>
</evidence>
<dbReference type="RefSeq" id="WP_136368179.1">
    <property type="nucleotide sequence ID" value="NZ_SSOB01000002.1"/>
</dbReference>
<dbReference type="SUPFAM" id="SSF53474">
    <property type="entry name" value="alpha/beta-Hydrolases"/>
    <property type="match status" value="1"/>
</dbReference>
<evidence type="ECO:0000259" key="3">
    <source>
        <dbReference type="Pfam" id="PF07833"/>
    </source>
</evidence>
<dbReference type="SUPFAM" id="SSF55383">
    <property type="entry name" value="Copper amine oxidase, domain N"/>
    <property type="match status" value="1"/>
</dbReference>
<dbReference type="Gene3D" id="3.30.457.10">
    <property type="entry name" value="Copper amine oxidase-like, N-terminal domain"/>
    <property type="match status" value="1"/>
</dbReference>
<dbReference type="Pfam" id="PF07833">
    <property type="entry name" value="Cu_amine_oxidN1"/>
    <property type="match status" value="1"/>
</dbReference>
<gene>
    <name evidence="4" type="ORF">E6C55_02450</name>
</gene>
<dbReference type="AlphaFoldDB" id="A0A4S4C8A8"/>
<dbReference type="EMBL" id="SSOB01000002">
    <property type="protein sequence ID" value="THF84177.1"/>
    <property type="molecule type" value="Genomic_DNA"/>
</dbReference>
<dbReference type="InterPro" id="IPR050955">
    <property type="entry name" value="Plant_Biomass_Hydrol_Est"/>
</dbReference>
<dbReference type="PANTHER" id="PTHR43037">
    <property type="entry name" value="UNNAMED PRODUCT-RELATED"/>
    <property type="match status" value="1"/>
</dbReference>
<dbReference type="PANTHER" id="PTHR43037:SF5">
    <property type="entry name" value="FERULOYL ESTERASE"/>
    <property type="match status" value="1"/>
</dbReference>
<dbReference type="InterPro" id="IPR029058">
    <property type="entry name" value="AB_hydrolase_fold"/>
</dbReference>
<reference evidence="4 5" key="1">
    <citation type="submission" date="2019-04" db="EMBL/GenBank/DDBJ databases">
        <title>Cohnella sp. nov. isolated from preserved vegetables.</title>
        <authorList>
            <person name="Lin S.-Y."/>
            <person name="Hung M.-H."/>
            <person name="Young C.-C."/>
        </authorList>
    </citation>
    <scope>NUCLEOTIDE SEQUENCE [LARGE SCALE GENOMIC DNA]</scope>
    <source>
        <strain evidence="4 5">CC-MHH1044</strain>
    </source>
</reference>
<accession>A0A4S4C8A8</accession>
<evidence type="ECO:0000256" key="1">
    <source>
        <dbReference type="ARBA" id="ARBA00022729"/>
    </source>
</evidence>
<feature type="domain" description="Copper amine oxidase-like N-terminal" evidence="3">
    <location>
        <begin position="377"/>
        <end position="456"/>
    </location>
</feature>
<dbReference type="InterPro" id="IPR036582">
    <property type="entry name" value="Mao_N_sf"/>
</dbReference>
<proteinExistence type="predicted"/>
<comment type="caution">
    <text evidence="4">The sequence shown here is derived from an EMBL/GenBank/DDBJ whole genome shotgun (WGS) entry which is preliminary data.</text>
</comment>
<keyword evidence="2" id="KW-0378">Hydrolase</keyword>
<dbReference type="GO" id="GO:0016787">
    <property type="term" value="F:hydrolase activity"/>
    <property type="evidence" value="ECO:0007669"/>
    <property type="project" value="UniProtKB-KW"/>
</dbReference>
<evidence type="ECO:0000256" key="2">
    <source>
        <dbReference type="ARBA" id="ARBA00022801"/>
    </source>
</evidence>
<organism evidence="4 5">
    <name type="scientific">Cohnella fermenti</name>
    <dbReference type="NCBI Taxonomy" id="2565925"/>
    <lineage>
        <taxon>Bacteria</taxon>
        <taxon>Bacillati</taxon>
        <taxon>Bacillota</taxon>
        <taxon>Bacilli</taxon>
        <taxon>Bacillales</taxon>
        <taxon>Paenibacillaceae</taxon>
        <taxon>Cohnella</taxon>
    </lineage>
</organism>
<evidence type="ECO:0000313" key="4">
    <source>
        <dbReference type="EMBL" id="THF84177.1"/>
    </source>
</evidence>
<keyword evidence="1" id="KW-0732">Signal</keyword>
<dbReference type="OrthoDB" id="9764953at2"/>
<dbReference type="Proteomes" id="UP000310636">
    <property type="component" value="Unassembled WGS sequence"/>
</dbReference>
<dbReference type="InterPro" id="IPR012854">
    <property type="entry name" value="Cu_amine_oxidase-like_N"/>
</dbReference>